<sequence length="136" mass="15403">MVANMTYDEARLAIILRAQTFTHTDFSQSRIKYPNAPQFQVPATGLWSDINILWGQSFIAGLADTPCTRRTGVVSINCFARPDTHEVKITQLADAWLSHFEYFSIGQLEILQGQIQNLGNNSDFIQYNVSISYRVN</sequence>
<organism evidence="1 2">
    <name type="scientific">Acinetobacter baylyi</name>
    <dbReference type="NCBI Taxonomy" id="202950"/>
    <lineage>
        <taxon>Bacteria</taxon>
        <taxon>Pseudomonadati</taxon>
        <taxon>Pseudomonadota</taxon>
        <taxon>Gammaproteobacteria</taxon>
        <taxon>Moraxellales</taxon>
        <taxon>Moraxellaceae</taxon>
        <taxon>Acinetobacter</taxon>
    </lineage>
</organism>
<gene>
    <name evidence="1" type="ORF">QE380_000196</name>
</gene>
<evidence type="ECO:0000313" key="2">
    <source>
        <dbReference type="Proteomes" id="UP001233360"/>
    </source>
</evidence>
<keyword evidence="2" id="KW-1185">Reference proteome</keyword>
<dbReference type="EMBL" id="JAUTBK010000002">
    <property type="protein sequence ID" value="MDQ1207273.1"/>
    <property type="molecule type" value="Genomic_DNA"/>
</dbReference>
<reference evidence="1 2" key="1">
    <citation type="submission" date="2023-07" db="EMBL/GenBank/DDBJ databases">
        <title>Functional and genomic diversity of the sorghum phyllosphere microbiome.</title>
        <authorList>
            <person name="Shade A."/>
        </authorList>
    </citation>
    <scope>NUCLEOTIDE SEQUENCE [LARGE SCALE GENOMIC DNA]</scope>
    <source>
        <strain evidence="1 2">SORGH_AS_0887</strain>
    </source>
</reference>
<comment type="caution">
    <text evidence="1">The sequence shown here is derived from an EMBL/GenBank/DDBJ whole genome shotgun (WGS) entry which is preliminary data.</text>
</comment>
<accession>A0ABU0URV7</accession>
<proteinExistence type="predicted"/>
<dbReference type="Proteomes" id="UP001233360">
    <property type="component" value="Unassembled WGS sequence"/>
</dbReference>
<dbReference type="Gene3D" id="3.30.2000.20">
    <property type="match status" value="1"/>
</dbReference>
<protein>
    <recommendedName>
        <fullName evidence="3">Bacteriophage protein</fullName>
    </recommendedName>
</protein>
<evidence type="ECO:0008006" key="3">
    <source>
        <dbReference type="Google" id="ProtNLM"/>
    </source>
</evidence>
<evidence type="ECO:0000313" key="1">
    <source>
        <dbReference type="EMBL" id="MDQ1207273.1"/>
    </source>
</evidence>
<name>A0ABU0URV7_ACIBI</name>